<keyword evidence="3" id="KW-0808">Transferase</keyword>
<dbReference type="Gene3D" id="3.10.620.30">
    <property type="match status" value="1"/>
</dbReference>
<keyword evidence="3" id="KW-0012">Acyltransferase</keyword>
<dbReference type="Proteomes" id="UP000319383">
    <property type="component" value="Chromosome"/>
</dbReference>
<dbReference type="PANTHER" id="PTHR42736">
    <property type="entry name" value="PROTEIN-GLUTAMINE GAMMA-GLUTAMYLTRANSFERASE"/>
    <property type="match status" value="1"/>
</dbReference>
<feature type="transmembrane region" description="Helical" evidence="1">
    <location>
        <begin position="174"/>
        <end position="194"/>
    </location>
</feature>
<proteinExistence type="predicted"/>
<feature type="transmembrane region" description="Helical" evidence="1">
    <location>
        <begin position="554"/>
        <end position="571"/>
    </location>
</feature>
<dbReference type="KEGG" id="sdyn:Mal52_20260"/>
<feature type="transmembrane region" description="Helical" evidence="1">
    <location>
        <begin position="20"/>
        <end position="42"/>
    </location>
</feature>
<organism evidence="3 4">
    <name type="scientific">Symmachiella dynata</name>
    <dbReference type="NCBI Taxonomy" id="2527995"/>
    <lineage>
        <taxon>Bacteria</taxon>
        <taxon>Pseudomonadati</taxon>
        <taxon>Planctomycetota</taxon>
        <taxon>Planctomycetia</taxon>
        <taxon>Planctomycetales</taxon>
        <taxon>Planctomycetaceae</taxon>
        <taxon>Symmachiella</taxon>
    </lineage>
</organism>
<dbReference type="InterPro" id="IPR038765">
    <property type="entry name" value="Papain-like_cys_pep_sf"/>
</dbReference>
<keyword evidence="1" id="KW-0472">Membrane</keyword>
<sequence>MSVQRLLGFLSIAVQVTVLGYFSGTYVFPVCIALITFSGLFVKQRVSISRRPGFWITVALFLSFVAKNFIAPYDFNPSESFIRTPLAYAIAQFFIVVQTAQFYIRREEDRLPLSMPAWGIATLVFLGDVQPDYRQMPYFQAAVLVFLALATLFVSASRRFRDQPPGTPRWSRAVLMLLTLGLALGGGWGASAALRQHEREFDDLIARYLIPDDPPTTAGFSGNSHLGSVAATKSNNDARIALRVYAEESPGYFRGAAFDHYRNPAWVANRGQSDVPRVSSLPAGLSTPPGEYESFLTPGAGSEEWMQYEVWPAASQTPAVFSPLGTALLQAPISQVSRNADDVFHSPDLLQGIPYHVATPQQNPLIRLSPSDRTRLTRIPNQFDPRVGILAKQIGGDYQTTSEKIAAVKSYFLTNYKYQVGITIPAGVEPLSYFLLEKPDAHCEYFASGTVILLRYLGVPCRYVTGFVVSEKNVVGGFWVARNRHAHAWVEAYDDQHGWVIVEATPPDGTPEANPAPLPKQFLDYLREGFLSLRIQLQQGYIRIALRALFQSRAFLVTLLCLFVYVLYRSYRRRTPTSRRRKIPDPRVDKLQRLLQKMDARMRKHKLQRGAGETLHQFSDRVARNATDQNLEAAALWYRRYADVRYGGDNTPESLKHLENGLKPSTS</sequence>
<protein>
    <submittedName>
        <fullName evidence="3">Protein-glutamine gamma-glutamyltransferase</fullName>
        <ecNumber evidence="3">2.3.2.13</ecNumber>
    </submittedName>
</protein>
<feature type="transmembrane region" description="Helical" evidence="1">
    <location>
        <begin position="136"/>
        <end position="154"/>
    </location>
</feature>
<keyword evidence="1" id="KW-1133">Transmembrane helix</keyword>
<feature type="transmembrane region" description="Helical" evidence="1">
    <location>
        <begin position="54"/>
        <end position="73"/>
    </location>
</feature>
<dbReference type="GO" id="GO:0003810">
    <property type="term" value="F:protein-glutamine gamma-glutamyltransferase activity"/>
    <property type="evidence" value="ECO:0007669"/>
    <property type="project" value="UniProtKB-EC"/>
</dbReference>
<feature type="transmembrane region" description="Helical" evidence="1">
    <location>
        <begin position="111"/>
        <end position="130"/>
    </location>
</feature>
<dbReference type="InterPro" id="IPR052901">
    <property type="entry name" value="Bact_TGase-like"/>
</dbReference>
<accession>A0A517ZM45</accession>
<reference evidence="3 4" key="1">
    <citation type="submission" date="2019-02" db="EMBL/GenBank/DDBJ databases">
        <title>Deep-cultivation of Planctomycetes and their phenomic and genomic characterization uncovers novel biology.</title>
        <authorList>
            <person name="Wiegand S."/>
            <person name="Jogler M."/>
            <person name="Boedeker C."/>
            <person name="Pinto D."/>
            <person name="Vollmers J."/>
            <person name="Rivas-Marin E."/>
            <person name="Kohn T."/>
            <person name="Peeters S.H."/>
            <person name="Heuer A."/>
            <person name="Rast P."/>
            <person name="Oberbeckmann S."/>
            <person name="Bunk B."/>
            <person name="Jeske O."/>
            <person name="Meyerdierks A."/>
            <person name="Storesund J.E."/>
            <person name="Kallscheuer N."/>
            <person name="Luecker S."/>
            <person name="Lage O.M."/>
            <person name="Pohl T."/>
            <person name="Merkel B.J."/>
            <person name="Hornburger P."/>
            <person name="Mueller R.-W."/>
            <person name="Bruemmer F."/>
            <person name="Labrenz M."/>
            <person name="Spormann A.M."/>
            <person name="Op den Camp H."/>
            <person name="Overmann J."/>
            <person name="Amann R."/>
            <person name="Jetten M.S.M."/>
            <person name="Mascher T."/>
            <person name="Medema M.H."/>
            <person name="Devos D.P."/>
            <person name="Kaster A.-K."/>
            <person name="Ovreas L."/>
            <person name="Rohde M."/>
            <person name="Galperin M.Y."/>
            <person name="Jogler C."/>
        </authorList>
    </citation>
    <scope>NUCLEOTIDE SEQUENCE [LARGE SCALE GENOMIC DNA]</scope>
    <source>
        <strain evidence="3 4">Mal52</strain>
    </source>
</reference>
<keyword evidence="4" id="KW-1185">Reference proteome</keyword>
<dbReference type="RefSeq" id="WP_145375694.1">
    <property type="nucleotide sequence ID" value="NZ_CP036276.1"/>
</dbReference>
<evidence type="ECO:0000313" key="4">
    <source>
        <dbReference type="Proteomes" id="UP000319383"/>
    </source>
</evidence>
<keyword evidence="1" id="KW-0812">Transmembrane</keyword>
<dbReference type="SMART" id="SM00460">
    <property type="entry name" value="TGc"/>
    <property type="match status" value="1"/>
</dbReference>
<dbReference type="EMBL" id="CP036276">
    <property type="protein sequence ID" value="QDU43550.1"/>
    <property type="molecule type" value="Genomic_DNA"/>
</dbReference>
<feature type="domain" description="Transglutaminase-like" evidence="2">
    <location>
        <begin position="435"/>
        <end position="506"/>
    </location>
</feature>
<dbReference type="PANTHER" id="PTHR42736:SF1">
    <property type="entry name" value="PROTEIN-GLUTAMINE GAMMA-GLUTAMYLTRANSFERASE"/>
    <property type="match status" value="1"/>
</dbReference>
<gene>
    <name evidence="3" type="primary">tgpA_2</name>
    <name evidence="3" type="ORF">Mal52_20260</name>
</gene>
<evidence type="ECO:0000256" key="1">
    <source>
        <dbReference type="SAM" id="Phobius"/>
    </source>
</evidence>
<feature type="transmembrane region" description="Helical" evidence="1">
    <location>
        <begin position="85"/>
        <end position="104"/>
    </location>
</feature>
<dbReference type="SUPFAM" id="SSF54001">
    <property type="entry name" value="Cysteine proteinases"/>
    <property type="match status" value="1"/>
</dbReference>
<dbReference type="AlphaFoldDB" id="A0A517ZM45"/>
<evidence type="ECO:0000259" key="2">
    <source>
        <dbReference type="SMART" id="SM00460"/>
    </source>
</evidence>
<name>A0A517ZM45_9PLAN</name>
<evidence type="ECO:0000313" key="3">
    <source>
        <dbReference type="EMBL" id="QDU43550.1"/>
    </source>
</evidence>
<dbReference type="Pfam" id="PF01841">
    <property type="entry name" value="Transglut_core"/>
    <property type="match status" value="1"/>
</dbReference>
<dbReference type="EC" id="2.3.2.13" evidence="3"/>
<dbReference type="InterPro" id="IPR002931">
    <property type="entry name" value="Transglutaminase-like"/>
</dbReference>